<keyword evidence="1" id="KW-0812">Transmembrane</keyword>
<feature type="chain" id="PRO_5046873716" evidence="2">
    <location>
        <begin position="22"/>
        <end position="323"/>
    </location>
</feature>
<reference evidence="4" key="1">
    <citation type="journal article" date="2019" name="Int. J. Syst. Evol. Microbiol.">
        <title>The Global Catalogue of Microorganisms (GCM) 10K type strain sequencing project: providing services to taxonomists for standard genome sequencing and annotation.</title>
        <authorList>
            <consortium name="The Broad Institute Genomics Platform"/>
            <consortium name="The Broad Institute Genome Sequencing Center for Infectious Disease"/>
            <person name="Wu L."/>
            <person name="Ma J."/>
        </authorList>
    </citation>
    <scope>NUCLEOTIDE SEQUENCE [LARGE SCALE GENOMIC DNA]</scope>
    <source>
        <strain evidence="4">KCTC 42456</strain>
    </source>
</reference>
<name>A0ABW5TNR0_9SPHI</name>
<feature type="transmembrane region" description="Helical" evidence="1">
    <location>
        <begin position="266"/>
        <end position="286"/>
    </location>
</feature>
<accession>A0ABW5TNR0</accession>
<keyword evidence="1" id="KW-0472">Membrane</keyword>
<feature type="transmembrane region" description="Helical" evidence="1">
    <location>
        <begin position="165"/>
        <end position="185"/>
    </location>
</feature>
<evidence type="ECO:0000313" key="3">
    <source>
        <dbReference type="EMBL" id="MFD2730622.1"/>
    </source>
</evidence>
<feature type="transmembrane region" description="Helical" evidence="1">
    <location>
        <begin position="298"/>
        <end position="316"/>
    </location>
</feature>
<dbReference type="Proteomes" id="UP001597546">
    <property type="component" value="Unassembled WGS sequence"/>
</dbReference>
<keyword evidence="1" id="KW-1133">Transmembrane helix</keyword>
<evidence type="ECO:0000256" key="2">
    <source>
        <dbReference type="SAM" id="SignalP"/>
    </source>
</evidence>
<protein>
    <submittedName>
        <fullName evidence="3">DUF4271 domain-containing protein</fullName>
    </submittedName>
</protein>
<evidence type="ECO:0000256" key="1">
    <source>
        <dbReference type="SAM" id="Phobius"/>
    </source>
</evidence>
<dbReference type="Pfam" id="PF14093">
    <property type="entry name" value="DUF4271"/>
    <property type="match status" value="1"/>
</dbReference>
<dbReference type="RefSeq" id="WP_379040590.1">
    <property type="nucleotide sequence ID" value="NZ_JBHSKW010000005.1"/>
</dbReference>
<feature type="signal peptide" evidence="2">
    <location>
        <begin position="1"/>
        <end position="21"/>
    </location>
</feature>
<gene>
    <name evidence="3" type="ORF">ACFSSE_02805</name>
</gene>
<comment type="caution">
    <text evidence="3">The sequence shown here is derived from an EMBL/GenBank/DDBJ whole genome shotgun (WGS) entry which is preliminary data.</text>
</comment>
<organism evidence="3 4">
    <name type="scientific">Pedobacter alpinus</name>
    <dbReference type="NCBI Taxonomy" id="1590643"/>
    <lineage>
        <taxon>Bacteria</taxon>
        <taxon>Pseudomonadati</taxon>
        <taxon>Bacteroidota</taxon>
        <taxon>Sphingobacteriia</taxon>
        <taxon>Sphingobacteriales</taxon>
        <taxon>Sphingobacteriaceae</taxon>
        <taxon>Pedobacter</taxon>
    </lineage>
</organism>
<feature type="transmembrane region" description="Helical" evidence="1">
    <location>
        <begin position="114"/>
        <end position="133"/>
    </location>
</feature>
<proteinExistence type="predicted"/>
<evidence type="ECO:0000313" key="4">
    <source>
        <dbReference type="Proteomes" id="UP001597546"/>
    </source>
</evidence>
<feature type="transmembrane region" description="Helical" evidence="1">
    <location>
        <begin position="197"/>
        <end position="224"/>
    </location>
</feature>
<keyword evidence="2" id="KW-0732">Signal</keyword>
<dbReference type="InterPro" id="IPR025367">
    <property type="entry name" value="DUF4271"/>
</dbReference>
<dbReference type="EMBL" id="JBHULV010000008">
    <property type="protein sequence ID" value="MFD2730622.1"/>
    <property type="molecule type" value="Genomic_DNA"/>
</dbReference>
<feature type="transmembrane region" description="Helical" evidence="1">
    <location>
        <begin position="236"/>
        <end position="260"/>
    </location>
</feature>
<keyword evidence="4" id="KW-1185">Reference proteome</keyword>
<sequence>MRYILLFVLFFCITQTSLGYALQDSTQKTDTVIKIKYRVLTALDSANLARKAFVRDSITWYFLNPDPKRANPYVEKLLRDNVTTDPYLLSLPKNYKKVTNSYGLGVFINKYPKWFLMVAIVLLCLFAIVKVAFSKEISVIFKAFFDDRTLSQIGKEDNILITWQFVFLYLIFSFTVGLFICLLMYKTKASNLATDFTSFLVISLFSFIFFGIKILSLRLIGFLFEIQKITKEYLNVIYITYVNSLFILLPIIFVLSLVSINQGNVIVWTFLAVFSGLIGFQFVRIAIKILLNHQLSKFYLFLYLCTFEICPIILFAKTINISL</sequence>